<organism evidence="1 2">
    <name type="scientific">Pseudoleptotrichia goodfellowii</name>
    <dbReference type="NCBI Taxonomy" id="157692"/>
    <lineage>
        <taxon>Bacteria</taxon>
        <taxon>Fusobacteriati</taxon>
        <taxon>Fusobacteriota</taxon>
        <taxon>Fusobacteriia</taxon>
        <taxon>Fusobacteriales</taxon>
        <taxon>Leptotrichiaceae</taxon>
        <taxon>Pseudoleptotrichia</taxon>
    </lineage>
</organism>
<gene>
    <name evidence="1" type="ORF">JCM16774_1545</name>
</gene>
<evidence type="ECO:0000313" key="1">
    <source>
        <dbReference type="EMBL" id="BBM36601.1"/>
    </source>
</evidence>
<reference evidence="1 2" key="1">
    <citation type="submission" date="2019-07" db="EMBL/GenBank/DDBJ databases">
        <title>Complete Genome Sequence of Leptotrichia goodfellowii Strain JCM 16774.</title>
        <authorList>
            <person name="Watanabe S."/>
            <person name="Cui L."/>
        </authorList>
    </citation>
    <scope>NUCLEOTIDE SEQUENCE [LARGE SCALE GENOMIC DNA]</scope>
    <source>
        <strain evidence="1 2">JCM16774</strain>
    </source>
</reference>
<accession>A0A510JDU7</accession>
<dbReference type="Proteomes" id="UP000321606">
    <property type="component" value="Chromosome"/>
</dbReference>
<evidence type="ECO:0000313" key="2">
    <source>
        <dbReference type="Proteomes" id="UP000321606"/>
    </source>
</evidence>
<dbReference type="KEGG" id="lgo:JCM16774_1545"/>
<dbReference type="AlphaFoldDB" id="A0A510JDU7"/>
<proteinExistence type="predicted"/>
<sequence length="45" mass="5421">MCIENKKQKKFQKGIDKMKNRIIIILKKLVYTNSKNNNNKRLERG</sequence>
<protein>
    <submittedName>
        <fullName evidence="1">Uncharacterized protein</fullName>
    </submittedName>
</protein>
<name>A0A510JDU7_9FUSO</name>
<dbReference type="EMBL" id="AP019822">
    <property type="protein sequence ID" value="BBM36601.1"/>
    <property type="molecule type" value="Genomic_DNA"/>
</dbReference>